<gene>
    <name evidence="6" type="ORF">FSB_LOCUS32517</name>
</gene>
<dbReference type="InterPro" id="IPR011009">
    <property type="entry name" value="Kinase-like_dom_sf"/>
</dbReference>
<dbReference type="InterPro" id="IPR000719">
    <property type="entry name" value="Prot_kinase_dom"/>
</dbReference>
<organism evidence="6">
    <name type="scientific">Fagus sylvatica</name>
    <name type="common">Beechnut</name>
    <dbReference type="NCBI Taxonomy" id="28930"/>
    <lineage>
        <taxon>Eukaryota</taxon>
        <taxon>Viridiplantae</taxon>
        <taxon>Streptophyta</taxon>
        <taxon>Embryophyta</taxon>
        <taxon>Tracheophyta</taxon>
        <taxon>Spermatophyta</taxon>
        <taxon>Magnoliopsida</taxon>
        <taxon>eudicotyledons</taxon>
        <taxon>Gunneridae</taxon>
        <taxon>Pentapetalae</taxon>
        <taxon>rosids</taxon>
        <taxon>fabids</taxon>
        <taxon>Fagales</taxon>
        <taxon>Fagaceae</taxon>
        <taxon>Fagus</taxon>
    </lineage>
</organism>
<evidence type="ECO:0000256" key="1">
    <source>
        <dbReference type="ARBA" id="ARBA00022741"/>
    </source>
</evidence>
<feature type="compositionally biased region" description="Basic and acidic residues" evidence="4">
    <location>
        <begin position="398"/>
        <end position="432"/>
    </location>
</feature>
<dbReference type="Pfam" id="PF00069">
    <property type="entry name" value="Pkinase"/>
    <property type="match status" value="1"/>
</dbReference>
<dbReference type="PROSITE" id="PS50011">
    <property type="entry name" value="PROTEIN_KINASE_DOM"/>
    <property type="match status" value="1"/>
</dbReference>
<evidence type="ECO:0000259" key="5">
    <source>
        <dbReference type="PROSITE" id="PS50011"/>
    </source>
</evidence>
<evidence type="ECO:0000256" key="4">
    <source>
        <dbReference type="SAM" id="MobiDB-lite"/>
    </source>
</evidence>
<keyword evidence="2 3" id="KW-0067">ATP-binding</keyword>
<dbReference type="InterPro" id="IPR050108">
    <property type="entry name" value="CDK"/>
</dbReference>
<dbReference type="EMBL" id="OIVN01002557">
    <property type="protein sequence ID" value="SPD04635.1"/>
    <property type="molecule type" value="Genomic_DNA"/>
</dbReference>
<evidence type="ECO:0000256" key="2">
    <source>
        <dbReference type="ARBA" id="ARBA00022840"/>
    </source>
</evidence>
<keyword evidence="1 3" id="KW-0547">Nucleotide-binding</keyword>
<dbReference type="FunFam" id="3.30.200.20:FF:000021">
    <property type="entry name" value="probable serine/threonine-protein kinase At1g54610"/>
    <property type="match status" value="1"/>
</dbReference>
<dbReference type="AlphaFoldDB" id="A0A2N9GYC3"/>
<dbReference type="SUPFAM" id="SSF56112">
    <property type="entry name" value="Protein kinase-like (PK-like)"/>
    <property type="match status" value="1"/>
</dbReference>
<feature type="compositionally biased region" description="Basic and acidic residues" evidence="4">
    <location>
        <begin position="553"/>
        <end position="572"/>
    </location>
</feature>
<feature type="region of interest" description="Disordered" evidence="4">
    <location>
        <begin position="41"/>
        <end position="73"/>
    </location>
</feature>
<accession>A0A2N9GYC3</accession>
<feature type="compositionally biased region" description="Polar residues" evidence="4">
    <location>
        <begin position="438"/>
        <end position="456"/>
    </location>
</feature>
<evidence type="ECO:0000313" key="6">
    <source>
        <dbReference type="EMBL" id="SPD04635.1"/>
    </source>
</evidence>
<feature type="domain" description="Protein kinase" evidence="5">
    <location>
        <begin position="122"/>
        <end position="428"/>
    </location>
</feature>
<dbReference type="GO" id="GO:0005634">
    <property type="term" value="C:nucleus"/>
    <property type="evidence" value="ECO:0007669"/>
    <property type="project" value="TreeGrafter"/>
</dbReference>
<proteinExistence type="predicted"/>
<feature type="region of interest" description="Disordered" evidence="4">
    <location>
        <begin position="518"/>
        <end position="572"/>
    </location>
</feature>
<dbReference type="GO" id="GO:0032968">
    <property type="term" value="P:positive regulation of transcription elongation by RNA polymerase II"/>
    <property type="evidence" value="ECO:0007669"/>
    <property type="project" value="TreeGrafter"/>
</dbReference>
<dbReference type="InterPro" id="IPR017441">
    <property type="entry name" value="Protein_kinase_ATP_BS"/>
</dbReference>
<dbReference type="PROSITE" id="PS00107">
    <property type="entry name" value="PROTEIN_KINASE_ATP"/>
    <property type="match status" value="1"/>
</dbReference>
<dbReference type="Gene3D" id="1.10.510.10">
    <property type="entry name" value="Transferase(Phosphotransferase) domain 1"/>
    <property type="match status" value="2"/>
</dbReference>
<evidence type="ECO:0000256" key="3">
    <source>
        <dbReference type="PROSITE-ProRule" id="PRU10141"/>
    </source>
</evidence>
<feature type="compositionally biased region" description="Basic and acidic residues" evidence="4">
    <location>
        <begin position="50"/>
        <end position="73"/>
    </location>
</feature>
<feature type="compositionally biased region" description="Basic residues" evidence="4">
    <location>
        <begin position="518"/>
        <end position="528"/>
    </location>
</feature>
<reference evidence="6" key="1">
    <citation type="submission" date="2018-02" db="EMBL/GenBank/DDBJ databases">
        <authorList>
            <person name="Cohen D.B."/>
            <person name="Kent A.D."/>
        </authorList>
    </citation>
    <scope>NUCLEOTIDE SEQUENCE</scope>
</reference>
<dbReference type="GO" id="GO:0008353">
    <property type="term" value="F:RNA polymerase II CTD heptapeptide repeat kinase activity"/>
    <property type="evidence" value="ECO:0007669"/>
    <property type="project" value="TreeGrafter"/>
</dbReference>
<feature type="compositionally biased region" description="Basic and acidic residues" evidence="4">
    <location>
        <begin position="529"/>
        <end position="544"/>
    </location>
</feature>
<dbReference type="PANTHER" id="PTHR24056">
    <property type="entry name" value="CELL DIVISION PROTEIN KINASE"/>
    <property type="match status" value="1"/>
</dbReference>
<dbReference type="GO" id="GO:0000307">
    <property type="term" value="C:cyclin-dependent protein kinase holoenzyme complex"/>
    <property type="evidence" value="ECO:0007669"/>
    <property type="project" value="TreeGrafter"/>
</dbReference>
<feature type="region of interest" description="Disordered" evidence="4">
    <location>
        <begin position="356"/>
        <end position="471"/>
    </location>
</feature>
<dbReference type="PANTHER" id="PTHR24056:SF188">
    <property type="entry name" value="CYCLIN-DEPENDENT KINASE C-2 C"/>
    <property type="match status" value="1"/>
</dbReference>
<dbReference type="GO" id="GO:0005524">
    <property type="term" value="F:ATP binding"/>
    <property type="evidence" value="ECO:0007669"/>
    <property type="project" value="UniProtKB-UniRule"/>
</dbReference>
<sequence length="572" mass="64512">MGCISSKHVVRASLVSSPVLPNNINPNDSAMSLKNKSLQLDLESNSSSNRKKDGERSVENRSRELKKSKKETSHSRGSFSFRLGFSHRYVQAEQTSAGWPTWLSNVAAEAINGWVPLRADSFEKLEKIGQGTYSSVFRAREVETGRMVALKKVRIDNFQPESIRFMAREIMILRRLDHPNIIKLEGLITSRLSSSIYLVFEYMEHDLAGLVSNPSAKFSDAQVKCYMTQLLCGVEHCHLREILIGKPILKGRTEVEQLHKIFKLCGTPPDEFWKKSKLPHSAMFKPLHNYESSLREKCKEFPTTAVNLIENLLSIEPQKRGTASSALMSEYFNTKPFACDPSSLPKYPPSKEIDAKIREDGQRKKAGAGAKIREPAALKKPRRVRKTLQETNSISKLAPKEEKEDNSQVDERSNERRSHIPKGKDSFVRGEAAKASFDTMSETSQVGEGDSSTYSGPTEVPAPSGFTWAKRRKEAAVQSTISDGSKSKISALDPSFAKTSYLTKKENDDLLSRVLNKHAMQKQQHQHQHQLERPDSFDASDIYHSHNISMTFSEKEETDSLRSKKVREQSQH</sequence>
<feature type="binding site" evidence="3">
    <location>
        <position position="151"/>
    </location>
    <ligand>
        <name>ATP</name>
        <dbReference type="ChEBI" id="CHEBI:30616"/>
    </ligand>
</feature>
<name>A0A2N9GYC3_FAGSY</name>
<dbReference type="Gene3D" id="3.30.200.20">
    <property type="entry name" value="Phosphorylase Kinase, domain 1"/>
    <property type="match status" value="1"/>
</dbReference>
<protein>
    <recommendedName>
        <fullName evidence="5">Protein kinase domain-containing protein</fullName>
    </recommendedName>
</protein>